<dbReference type="Gene3D" id="3.10.450.50">
    <property type="match status" value="1"/>
</dbReference>
<dbReference type="InterPro" id="IPR003607">
    <property type="entry name" value="HD/PDEase_dom"/>
</dbReference>
<dbReference type="Proteomes" id="UP000295302">
    <property type="component" value="Unassembled WGS sequence"/>
</dbReference>
<evidence type="ECO:0000313" key="7">
    <source>
        <dbReference type="EMBL" id="TDD56973.1"/>
    </source>
</evidence>
<name>A0A4R4ZEN9_9ACTN</name>
<dbReference type="Gene3D" id="1.10.3210.10">
    <property type="entry name" value="Hypothetical protein af1432"/>
    <property type="match status" value="1"/>
</dbReference>
<dbReference type="PANTHER" id="PTHR30173:SF36">
    <property type="entry name" value="ECF RNA POLYMERASE SIGMA FACTOR SIGJ"/>
    <property type="match status" value="1"/>
</dbReference>
<dbReference type="InterPro" id="IPR006674">
    <property type="entry name" value="HD_domain"/>
</dbReference>
<accession>A0A4R4ZEN9</accession>
<dbReference type="AlphaFoldDB" id="A0A4R4ZEN9"/>
<dbReference type="InterPro" id="IPR013324">
    <property type="entry name" value="RNA_pol_sigma_r3/r4-like"/>
</dbReference>
<evidence type="ECO:0000256" key="1">
    <source>
        <dbReference type="ARBA" id="ARBA00010641"/>
    </source>
</evidence>
<feature type="domain" description="RNA polymerase sigma factor 70 region 4 type 2" evidence="6">
    <location>
        <begin position="184"/>
        <end position="235"/>
    </location>
</feature>
<evidence type="ECO:0000259" key="6">
    <source>
        <dbReference type="Pfam" id="PF08281"/>
    </source>
</evidence>
<evidence type="ECO:0000313" key="8">
    <source>
        <dbReference type="Proteomes" id="UP000295302"/>
    </source>
</evidence>
<dbReference type="SUPFAM" id="SSF109604">
    <property type="entry name" value="HD-domain/PDEase-like"/>
    <property type="match status" value="1"/>
</dbReference>
<keyword evidence="2" id="KW-0805">Transcription regulation</keyword>
<keyword evidence="8" id="KW-1185">Reference proteome</keyword>
<dbReference type="GO" id="GO:0003677">
    <property type="term" value="F:DNA binding"/>
    <property type="evidence" value="ECO:0007669"/>
    <property type="project" value="InterPro"/>
</dbReference>
<dbReference type="Gene3D" id="1.10.10.10">
    <property type="entry name" value="Winged helix-like DNA-binding domain superfamily/Winged helix DNA-binding domain"/>
    <property type="match status" value="1"/>
</dbReference>
<dbReference type="RefSeq" id="WP_132608321.1">
    <property type="nucleotide sequence ID" value="NZ_SMKQ01000002.1"/>
</dbReference>
<gene>
    <name evidence="7" type="ORF">E1286_01325</name>
</gene>
<dbReference type="InterPro" id="IPR036388">
    <property type="entry name" value="WH-like_DNA-bd_sf"/>
</dbReference>
<proteinExistence type="inferred from homology"/>
<dbReference type="GO" id="GO:0016987">
    <property type="term" value="F:sigma factor activity"/>
    <property type="evidence" value="ECO:0007669"/>
    <property type="project" value="UniProtKB-KW"/>
</dbReference>
<dbReference type="SUPFAM" id="SSF54427">
    <property type="entry name" value="NTF2-like"/>
    <property type="match status" value="1"/>
</dbReference>
<dbReference type="SUPFAM" id="SSF88659">
    <property type="entry name" value="Sigma3 and sigma4 domains of RNA polymerase sigma factors"/>
    <property type="match status" value="1"/>
</dbReference>
<evidence type="ECO:0000256" key="2">
    <source>
        <dbReference type="ARBA" id="ARBA00023015"/>
    </source>
</evidence>
<evidence type="ECO:0000256" key="4">
    <source>
        <dbReference type="ARBA" id="ARBA00023163"/>
    </source>
</evidence>
<organism evidence="7 8">
    <name type="scientific">Nonomuraea terrae</name>
    <dbReference type="NCBI Taxonomy" id="2530383"/>
    <lineage>
        <taxon>Bacteria</taxon>
        <taxon>Bacillati</taxon>
        <taxon>Actinomycetota</taxon>
        <taxon>Actinomycetes</taxon>
        <taxon>Streptosporangiales</taxon>
        <taxon>Streptosporangiaceae</taxon>
        <taxon>Nonomuraea</taxon>
    </lineage>
</organism>
<sequence length="382" mass="41491">MDAYGSLPFPWSTLTLNAIRFAQDPEKPAIFNHSMRAYLYGRFLGERQGLRPGHDYDDELLFLGCLLHDAGLSDQANGDQRFDLDGADLAAEWLTGQGLPPEKVEIVWDAIALHLCVEVAARKRPEIALVSAGAGYDLGPEGPALPPGYADRVHAGPWLPDPPLTDPYEDPERSAELADSVSMAALLLLERLSPLERAVFVLREVFGFGFPEIASAVGRSEAACRQLAVRARRHMDEGRPRFEADRQAGEKLTARFFDAFKEGDVDGLRELLAADVHMVGDGGGKGPQWKPVFGAENVARVLAAIVPPFIRIGGVVEPHEVNGRPGAIFRDRDGKVVNTLALDMLDGRIQTIRAVTDPDELARLGPVADARAVIRAAARSLA</sequence>
<comment type="similarity">
    <text evidence="1">Belongs to the sigma-70 factor family. ECF subfamily.</text>
</comment>
<dbReference type="Pfam" id="PF08281">
    <property type="entry name" value="Sigma70_r4_2"/>
    <property type="match status" value="1"/>
</dbReference>
<dbReference type="EMBL" id="SMKQ01000002">
    <property type="protein sequence ID" value="TDD56973.1"/>
    <property type="molecule type" value="Genomic_DNA"/>
</dbReference>
<dbReference type="InterPro" id="IPR032710">
    <property type="entry name" value="NTF2-like_dom_sf"/>
</dbReference>
<reference evidence="7 8" key="1">
    <citation type="submission" date="2019-03" db="EMBL/GenBank/DDBJ databases">
        <title>Draft genome sequences of novel Actinobacteria.</title>
        <authorList>
            <person name="Sahin N."/>
            <person name="Ay H."/>
            <person name="Saygin H."/>
        </authorList>
    </citation>
    <scope>NUCLEOTIDE SEQUENCE [LARGE SCALE GENOMIC DNA]</scope>
    <source>
        <strain evidence="7 8">CH32</strain>
    </source>
</reference>
<evidence type="ECO:0000256" key="3">
    <source>
        <dbReference type="ARBA" id="ARBA00023082"/>
    </source>
</evidence>
<dbReference type="CDD" id="cd00077">
    <property type="entry name" value="HDc"/>
    <property type="match status" value="1"/>
</dbReference>
<comment type="caution">
    <text evidence="7">The sequence shown here is derived from an EMBL/GenBank/DDBJ whole genome shotgun (WGS) entry which is preliminary data.</text>
</comment>
<evidence type="ECO:0000259" key="5">
    <source>
        <dbReference type="Pfam" id="PF01966"/>
    </source>
</evidence>
<keyword evidence="3" id="KW-0731">Sigma factor</keyword>
<protein>
    <submittedName>
        <fullName evidence="7">HD domain-containing protein</fullName>
    </submittedName>
</protein>
<keyword evidence="4" id="KW-0804">Transcription</keyword>
<dbReference type="InterPro" id="IPR013249">
    <property type="entry name" value="RNA_pol_sigma70_r4_t2"/>
</dbReference>
<dbReference type="GO" id="GO:0006352">
    <property type="term" value="P:DNA-templated transcription initiation"/>
    <property type="evidence" value="ECO:0007669"/>
    <property type="project" value="InterPro"/>
</dbReference>
<feature type="domain" description="HD" evidence="5">
    <location>
        <begin position="31"/>
        <end position="121"/>
    </location>
</feature>
<dbReference type="Pfam" id="PF01966">
    <property type="entry name" value="HD"/>
    <property type="match status" value="1"/>
</dbReference>
<dbReference type="OrthoDB" id="3672769at2"/>
<dbReference type="PANTHER" id="PTHR30173">
    <property type="entry name" value="SIGMA 19 FACTOR"/>
    <property type="match status" value="1"/>
</dbReference>
<dbReference type="InterPro" id="IPR052704">
    <property type="entry name" value="ECF_Sigma-70_Domain"/>
</dbReference>